<dbReference type="GeneID" id="19156213"/>
<protein>
    <submittedName>
        <fullName evidence="2">Uncharacterized protein</fullName>
    </submittedName>
</protein>
<dbReference type="EMBL" id="AMWN01000001">
    <property type="protein sequence ID" value="EXJ96185.1"/>
    <property type="molecule type" value="Genomic_DNA"/>
</dbReference>
<evidence type="ECO:0000256" key="1">
    <source>
        <dbReference type="SAM" id="MobiDB-lite"/>
    </source>
</evidence>
<feature type="region of interest" description="Disordered" evidence="1">
    <location>
        <begin position="92"/>
        <end position="198"/>
    </location>
</feature>
<feature type="compositionally biased region" description="Polar residues" evidence="1">
    <location>
        <begin position="147"/>
        <end position="160"/>
    </location>
</feature>
<comment type="caution">
    <text evidence="2">The sequence shown here is derived from an EMBL/GenBank/DDBJ whole genome shotgun (WGS) entry which is preliminary data.</text>
</comment>
<feature type="compositionally biased region" description="Basic and acidic residues" evidence="1">
    <location>
        <begin position="262"/>
        <end position="273"/>
    </location>
</feature>
<name>W9Z2J5_9EURO</name>
<feature type="region of interest" description="Disordered" evidence="1">
    <location>
        <begin position="217"/>
        <end position="273"/>
    </location>
</feature>
<dbReference type="Proteomes" id="UP000019484">
    <property type="component" value="Unassembled WGS sequence"/>
</dbReference>
<gene>
    <name evidence="2" type="ORF">A1O1_01311</name>
</gene>
<evidence type="ECO:0000313" key="3">
    <source>
        <dbReference type="Proteomes" id="UP000019484"/>
    </source>
</evidence>
<feature type="compositionally biased region" description="Acidic residues" evidence="1">
    <location>
        <begin position="125"/>
        <end position="140"/>
    </location>
</feature>
<accession>W9Z2J5</accession>
<evidence type="ECO:0000313" key="2">
    <source>
        <dbReference type="EMBL" id="EXJ96185.1"/>
    </source>
</evidence>
<proteinExistence type="predicted"/>
<feature type="compositionally biased region" description="Polar residues" evidence="1">
    <location>
        <begin position="248"/>
        <end position="260"/>
    </location>
</feature>
<organism evidence="2 3">
    <name type="scientific">Capronia coronata CBS 617.96</name>
    <dbReference type="NCBI Taxonomy" id="1182541"/>
    <lineage>
        <taxon>Eukaryota</taxon>
        <taxon>Fungi</taxon>
        <taxon>Dikarya</taxon>
        <taxon>Ascomycota</taxon>
        <taxon>Pezizomycotina</taxon>
        <taxon>Eurotiomycetes</taxon>
        <taxon>Chaetothyriomycetidae</taxon>
        <taxon>Chaetothyriales</taxon>
        <taxon>Herpotrichiellaceae</taxon>
        <taxon>Capronia</taxon>
    </lineage>
</organism>
<dbReference type="OrthoDB" id="4117972at2759"/>
<dbReference type="RefSeq" id="XP_007720414.1">
    <property type="nucleotide sequence ID" value="XM_007722224.1"/>
</dbReference>
<sequence length="273" mass="31074">MIPWSTFNSSELRPDWRIDLNEHNLSYFSDKEGHSPLEEKMNVSMLELAHERQFVMAQLGTLSVGFEAEHKARIQYTFQRTKDYFTSHYLEEPSCRPSVPRAQEVSDLDLPSTTFEPLPSRLEMSDLDEPEPEPEPEPELDPAPRTPSLQAPTLKSSSPFLTLHQLMNPEPPSPRSSKRKISPAACPGVLSGDFSRSKQDYYVDSDGVRVPLAYARANELPPLHRASRTRRDVRMRPVKSKLGKSTRDVQQSEDQGQLVSNDPERSHYEKKGS</sequence>
<dbReference type="AlphaFoldDB" id="W9Z2J5"/>
<dbReference type="HOGENOM" id="CLU_1065731_0_0_1"/>
<keyword evidence="3" id="KW-1185">Reference proteome</keyword>
<reference evidence="2 3" key="1">
    <citation type="submission" date="2013-03" db="EMBL/GenBank/DDBJ databases">
        <title>The Genome Sequence of Capronia coronata CBS 617.96.</title>
        <authorList>
            <consortium name="The Broad Institute Genomics Platform"/>
            <person name="Cuomo C."/>
            <person name="de Hoog S."/>
            <person name="Gorbushina A."/>
            <person name="Walker B."/>
            <person name="Young S.K."/>
            <person name="Zeng Q."/>
            <person name="Gargeya S."/>
            <person name="Fitzgerald M."/>
            <person name="Haas B."/>
            <person name="Abouelleil A."/>
            <person name="Allen A.W."/>
            <person name="Alvarado L."/>
            <person name="Arachchi H.M."/>
            <person name="Berlin A.M."/>
            <person name="Chapman S.B."/>
            <person name="Gainer-Dewar J."/>
            <person name="Goldberg J."/>
            <person name="Griggs A."/>
            <person name="Gujja S."/>
            <person name="Hansen M."/>
            <person name="Howarth C."/>
            <person name="Imamovic A."/>
            <person name="Ireland A."/>
            <person name="Larimer J."/>
            <person name="McCowan C."/>
            <person name="Murphy C."/>
            <person name="Pearson M."/>
            <person name="Poon T.W."/>
            <person name="Priest M."/>
            <person name="Roberts A."/>
            <person name="Saif S."/>
            <person name="Shea T."/>
            <person name="Sisk P."/>
            <person name="Sykes S."/>
            <person name="Wortman J."/>
            <person name="Nusbaum C."/>
            <person name="Birren B."/>
        </authorList>
    </citation>
    <scope>NUCLEOTIDE SEQUENCE [LARGE SCALE GENOMIC DNA]</scope>
    <source>
        <strain evidence="2 3">CBS 617.96</strain>
    </source>
</reference>